<dbReference type="InterPro" id="IPR033900">
    <property type="entry name" value="Gram_neg_porin_domain"/>
</dbReference>
<evidence type="ECO:0000256" key="7">
    <source>
        <dbReference type="ARBA" id="ARBA00023065"/>
    </source>
</evidence>
<name>A0A0M2Q7T5_BURGA</name>
<reference evidence="14" key="1">
    <citation type="submission" date="2017-09" db="EMBL/GenBank/DDBJ databases">
        <title>FDA dAtabase for Regulatory Grade micrObial Sequences (FDA-ARGOS): Supporting development and validation of Infectious Disease Dx tests.</title>
        <authorList>
            <person name="Minogue T."/>
            <person name="Wolcott M."/>
            <person name="Wasieloski L."/>
            <person name="Aguilar W."/>
            <person name="Moore D."/>
            <person name="Tallon L."/>
            <person name="Sadzewicz L."/>
            <person name="Ott S."/>
            <person name="Zhao X."/>
            <person name="Nagaraj S."/>
            <person name="Vavikolanu K."/>
            <person name="Aluvathingal J."/>
            <person name="Nadendla S."/>
            <person name="Sichtig H."/>
        </authorList>
    </citation>
    <scope>NUCLEOTIDE SEQUENCE [LARGE SCALE GENOMIC DNA]</scope>
    <source>
        <strain evidence="14">FDAARGOS_390</strain>
    </source>
</reference>
<evidence type="ECO:0000256" key="5">
    <source>
        <dbReference type="ARBA" id="ARBA00022692"/>
    </source>
</evidence>
<dbReference type="Proteomes" id="UP000220629">
    <property type="component" value="Unassembled WGS sequence"/>
</dbReference>
<dbReference type="CDD" id="cd00342">
    <property type="entry name" value="gram_neg_porins"/>
    <property type="match status" value="1"/>
</dbReference>
<evidence type="ECO:0000256" key="3">
    <source>
        <dbReference type="ARBA" id="ARBA00022448"/>
    </source>
</evidence>
<keyword evidence="5" id="KW-0812">Transmembrane</keyword>
<protein>
    <submittedName>
        <fullName evidence="13">Porin</fullName>
    </submittedName>
</protein>
<dbReference type="Gene3D" id="2.40.160.10">
    <property type="entry name" value="Porin"/>
    <property type="match status" value="1"/>
</dbReference>
<dbReference type="AlphaFoldDB" id="A0A0M2Q7T5"/>
<keyword evidence="8" id="KW-0626">Porin</keyword>
<comment type="caution">
    <text evidence="13">The sequence shown here is derived from an EMBL/GenBank/DDBJ whole genome shotgun (WGS) entry which is preliminary data.</text>
</comment>
<evidence type="ECO:0000256" key="1">
    <source>
        <dbReference type="ARBA" id="ARBA00004571"/>
    </source>
</evidence>
<accession>A0A0M2Q7T5</accession>
<evidence type="ECO:0000256" key="6">
    <source>
        <dbReference type="ARBA" id="ARBA00022729"/>
    </source>
</evidence>
<proteinExistence type="predicted"/>
<dbReference type="GO" id="GO:0015288">
    <property type="term" value="F:porin activity"/>
    <property type="evidence" value="ECO:0007669"/>
    <property type="project" value="UniProtKB-KW"/>
</dbReference>
<feature type="chain" id="PRO_5011859911" evidence="11">
    <location>
        <begin position="21"/>
        <end position="391"/>
    </location>
</feature>
<feature type="domain" description="Porin" evidence="12">
    <location>
        <begin position="9"/>
        <end position="349"/>
    </location>
</feature>
<sequence length="391" mass="40329">MYKPLCLGAALLCANGLAHAQNSVTLYGIIDQGIAINTNAAGSRQYALTSGNESGSRWGLRGREELGGGLFSLFVLEGGFNGSTGALGQNGDLFGRQVYVGLGSSRLGTLTAGRQYLPNAEMVGIFEAGEDWALSGAGYGAHPGDLDDLDGSFRVNNALKYSSPTWAGFNAEALYSFGGVAGSSSRNQIYGFGLGWQGGPFKAAAAYTFARNPNFSLYGNKANDSASGSNMASPVYSGYASAGSQQIVNAGGTYTLGAATFGAVYSNTRFQNLGATAVSGSASAMPGASVAFNTFELNAKYLITPALQVAASYALTRSSSVNGREGAKYSQLEAGLDYSLSKRTDLYAVSVYQLASGTDSTGHKAVAAVAFATPSSNSHQLVTVAGIRHRF</sequence>
<keyword evidence="7" id="KW-0406">Ion transport</keyword>
<evidence type="ECO:0000256" key="10">
    <source>
        <dbReference type="ARBA" id="ARBA00023237"/>
    </source>
</evidence>
<dbReference type="GeneID" id="66456189"/>
<evidence type="ECO:0000313" key="14">
    <source>
        <dbReference type="Proteomes" id="UP000220629"/>
    </source>
</evidence>
<dbReference type="Pfam" id="PF13609">
    <property type="entry name" value="Porin_4"/>
    <property type="match status" value="1"/>
</dbReference>
<evidence type="ECO:0000313" key="13">
    <source>
        <dbReference type="EMBL" id="PEH39888.1"/>
    </source>
</evidence>
<dbReference type="RefSeq" id="WP_046581272.1">
    <property type="nucleotide sequence ID" value="NZ_CADEPX010000017.1"/>
</dbReference>
<evidence type="ECO:0000256" key="9">
    <source>
        <dbReference type="ARBA" id="ARBA00023136"/>
    </source>
</evidence>
<dbReference type="GO" id="GO:0009279">
    <property type="term" value="C:cell outer membrane"/>
    <property type="evidence" value="ECO:0007669"/>
    <property type="project" value="UniProtKB-SubCell"/>
</dbReference>
<dbReference type="GO" id="GO:0006811">
    <property type="term" value="P:monoatomic ion transport"/>
    <property type="evidence" value="ECO:0007669"/>
    <property type="project" value="UniProtKB-KW"/>
</dbReference>
<keyword evidence="3" id="KW-0813">Transport</keyword>
<dbReference type="GO" id="GO:0046930">
    <property type="term" value="C:pore complex"/>
    <property type="evidence" value="ECO:0007669"/>
    <property type="project" value="UniProtKB-KW"/>
</dbReference>
<evidence type="ECO:0000256" key="4">
    <source>
        <dbReference type="ARBA" id="ARBA00022452"/>
    </source>
</evidence>
<dbReference type="SUPFAM" id="SSF56935">
    <property type="entry name" value="Porins"/>
    <property type="match status" value="1"/>
</dbReference>
<dbReference type="PANTHER" id="PTHR34501">
    <property type="entry name" value="PROTEIN YDDL-RELATED"/>
    <property type="match status" value="1"/>
</dbReference>
<evidence type="ECO:0000259" key="12">
    <source>
        <dbReference type="Pfam" id="PF13609"/>
    </source>
</evidence>
<keyword evidence="9" id="KW-0472">Membrane</keyword>
<keyword evidence="10" id="KW-0998">Cell outer membrane</keyword>
<dbReference type="InterPro" id="IPR050298">
    <property type="entry name" value="Gram-neg_bact_OMP"/>
</dbReference>
<feature type="signal peptide" evidence="11">
    <location>
        <begin position="1"/>
        <end position="20"/>
    </location>
</feature>
<dbReference type="InterPro" id="IPR023614">
    <property type="entry name" value="Porin_dom_sf"/>
</dbReference>
<comment type="subcellular location">
    <subcellularLocation>
        <location evidence="1">Cell outer membrane</location>
        <topology evidence="1">Multi-pass membrane protein</topology>
    </subcellularLocation>
</comment>
<evidence type="ECO:0000256" key="2">
    <source>
        <dbReference type="ARBA" id="ARBA00011233"/>
    </source>
</evidence>
<keyword evidence="6 11" id="KW-0732">Signal</keyword>
<dbReference type="PANTHER" id="PTHR34501:SF9">
    <property type="entry name" value="MAJOR OUTER MEMBRANE PROTEIN P.IA"/>
    <property type="match status" value="1"/>
</dbReference>
<evidence type="ECO:0000256" key="11">
    <source>
        <dbReference type="SAM" id="SignalP"/>
    </source>
</evidence>
<keyword evidence="4" id="KW-1134">Transmembrane beta strand</keyword>
<evidence type="ECO:0000256" key="8">
    <source>
        <dbReference type="ARBA" id="ARBA00023114"/>
    </source>
</evidence>
<dbReference type="EMBL" id="PDDY01000004">
    <property type="protein sequence ID" value="PEH39888.1"/>
    <property type="molecule type" value="Genomic_DNA"/>
</dbReference>
<comment type="subunit">
    <text evidence="2">Homotrimer.</text>
</comment>
<gene>
    <name evidence="13" type="ORF">CRM94_37270</name>
</gene>
<organism evidence="13 14">
    <name type="scientific">Burkholderia gladioli</name>
    <name type="common">Pseudomonas marginata</name>
    <name type="synonym">Phytomonas marginata</name>
    <dbReference type="NCBI Taxonomy" id="28095"/>
    <lineage>
        <taxon>Bacteria</taxon>
        <taxon>Pseudomonadati</taxon>
        <taxon>Pseudomonadota</taxon>
        <taxon>Betaproteobacteria</taxon>
        <taxon>Burkholderiales</taxon>
        <taxon>Burkholderiaceae</taxon>
        <taxon>Burkholderia</taxon>
    </lineage>
</organism>